<evidence type="ECO:0000256" key="1">
    <source>
        <dbReference type="SAM" id="MobiDB-lite"/>
    </source>
</evidence>
<proteinExistence type="predicted"/>
<accession>A0A6J0K9B7</accession>
<feature type="region of interest" description="Disordered" evidence="1">
    <location>
        <begin position="1"/>
        <end position="50"/>
    </location>
</feature>
<name>A0A6J0K9B7_RAPSA</name>
<dbReference type="KEGG" id="rsz:108816504"/>
<dbReference type="Gene3D" id="1.10.1200.270">
    <property type="entry name" value="Methyltransferase, alpha-helical capping domain"/>
    <property type="match status" value="1"/>
</dbReference>
<dbReference type="GO" id="GO:0008168">
    <property type="term" value="F:methyltransferase activity"/>
    <property type="evidence" value="ECO:0007669"/>
    <property type="project" value="InterPro"/>
</dbReference>
<dbReference type="InterPro" id="IPR029063">
    <property type="entry name" value="SAM-dependent_MTases_sf"/>
</dbReference>
<dbReference type="InterPro" id="IPR005299">
    <property type="entry name" value="MeTrfase_7"/>
</dbReference>
<sequence length="102" mass="11045">MDSRFINTNPYSSCGCKNDNEKSNGDEESSENSFVSALSMSGGDGDNSYSTSSLLQRNFLSMAMPMLVKNTKEMITNLEFPRLIKVADLGCSSGETHIFGGV</sequence>
<evidence type="ECO:0000313" key="3">
    <source>
        <dbReference type="RefSeq" id="XP_018444584.1"/>
    </source>
</evidence>
<protein>
    <submittedName>
        <fullName evidence="3">Salicylate/benzoate carboxyl methyltransferase-like</fullName>
    </submittedName>
</protein>
<gene>
    <name evidence="3" type="primary">LOC108816504</name>
</gene>
<dbReference type="InterPro" id="IPR042086">
    <property type="entry name" value="MeTrfase_capping"/>
</dbReference>
<dbReference type="OrthoDB" id="10476431at2759"/>
<organism evidence="2 3">
    <name type="scientific">Raphanus sativus</name>
    <name type="common">Radish</name>
    <name type="synonym">Raphanus raphanistrum var. sativus</name>
    <dbReference type="NCBI Taxonomy" id="3726"/>
    <lineage>
        <taxon>Eukaryota</taxon>
        <taxon>Viridiplantae</taxon>
        <taxon>Streptophyta</taxon>
        <taxon>Embryophyta</taxon>
        <taxon>Tracheophyta</taxon>
        <taxon>Spermatophyta</taxon>
        <taxon>Magnoliopsida</taxon>
        <taxon>eudicotyledons</taxon>
        <taxon>Gunneridae</taxon>
        <taxon>Pentapetalae</taxon>
        <taxon>rosids</taxon>
        <taxon>malvids</taxon>
        <taxon>Brassicales</taxon>
        <taxon>Brassicaceae</taxon>
        <taxon>Brassiceae</taxon>
        <taxon>Raphanus</taxon>
    </lineage>
</organism>
<dbReference type="Proteomes" id="UP000504610">
    <property type="component" value="Chromosome 7"/>
</dbReference>
<keyword evidence="2" id="KW-1185">Reference proteome</keyword>
<dbReference type="AlphaFoldDB" id="A0A6J0K9B7"/>
<reference evidence="2" key="1">
    <citation type="journal article" date="2019" name="Database">
        <title>The radish genome database (RadishGD): an integrated information resource for radish genomics.</title>
        <authorList>
            <person name="Yu H.J."/>
            <person name="Baek S."/>
            <person name="Lee Y.J."/>
            <person name="Cho A."/>
            <person name="Mun J.H."/>
        </authorList>
    </citation>
    <scope>NUCLEOTIDE SEQUENCE [LARGE SCALE GENOMIC DNA]</scope>
    <source>
        <strain evidence="2">cv. WK10039</strain>
    </source>
</reference>
<dbReference type="PROSITE" id="PS51257">
    <property type="entry name" value="PROKAR_LIPOPROTEIN"/>
    <property type="match status" value="1"/>
</dbReference>
<feature type="compositionally biased region" description="Polar residues" evidence="1">
    <location>
        <begin position="1"/>
        <end position="12"/>
    </location>
</feature>
<dbReference type="GeneID" id="108816504"/>
<dbReference type="SUPFAM" id="SSF53335">
    <property type="entry name" value="S-adenosyl-L-methionine-dependent methyltransferases"/>
    <property type="match status" value="1"/>
</dbReference>
<dbReference type="RefSeq" id="XP_018444584.1">
    <property type="nucleotide sequence ID" value="XM_018589082.2"/>
</dbReference>
<dbReference type="Gene3D" id="3.40.50.150">
    <property type="entry name" value="Vaccinia Virus protein VP39"/>
    <property type="match status" value="1"/>
</dbReference>
<dbReference type="PANTHER" id="PTHR31009">
    <property type="entry name" value="S-ADENOSYL-L-METHIONINE:CARBOXYL METHYLTRANSFERASE FAMILY PROTEIN"/>
    <property type="match status" value="1"/>
</dbReference>
<reference evidence="3" key="2">
    <citation type="submission" date="2025-08" db="UniProtKB">
        <authorList>
            <consortium name="RefSeq"/>
        </authorList>
    </citation>
    <scope>IDENTIFICATION</scope>
    <source>
        <tissue evidence="3">Leaf</tissue>
    </source>
</reference>
<evidence type="ECO:0000313" key="2">
    <source>
        <dbReference type="Proteomes" id="UP000504610"/>
    </source>
</evidence>